<dbReference type="Proteomes" id="UP000199317">
    <property type="component" value="Unassembled WGS sequence"/>
</dbReference>
<feature type="compositionally biased region" description="Acidic residues" evidence="1">
    <location>
        <begin position="143"/>
        <end position="161"/>
    </location>
</feature>
<dbReference type="OrthoDB" id="9179699at2"/>
<feature type="compositionally biased region" description="Basic and acidic residues" evidence="1">
    <location>
        <begin position="162"/>
        <end position="181"/>
    </location>
</feature>
<keyword evidence="3" id="KW-1185">Reference proteome</keyword>
<protein>
    <submittedName>
        <fullName evidence="2">Uncharacterized protein</fullName>
    </submittedName>
</protein>
<evidence type="ECO:0000313" key="2">
    <source>
        <dbReference type="EMBL" id="SDP84625.1"/>
    </source>
</evidence>
<dbReference type="AlphaFoldDB" id="A0A1H0W270"/>
<proteinExistence type="predicted"/>
<organism evidence="2 3">
    <name type="scientific">Paracidovorax cattleyae</name>
    <dbReference type="NCBI Taxonomy" id="80868"/>
    <lineage>
        <taxon>Bacteria</taxon>
        <taxon>Pseudomonadati</taxon>
        <taxon>Pseudomonadota</taxon>
        <taxon>Betaproteobacteria</taxon>
        <taxon>Burkholderiales</taxon>
        <taxon>Comamonadaceae</taxon>
        <taxon>Paracidovorax</taxon>
    </lineage>
</organism>
<gene>
    <name evidence="2" type="ORF">SAMN04489708_13120</name>
</gene>
<evidence type="ECO:0000313" key="3">
    <source>
        <dbReference type="Proteomes" id="UP000199317"/>
    </source>
</evidence>
<name>A0A1H0W270_9BURK</name>
<reference evidence="3" key="1">
    <citation type="submission" date="2016-10" db="EMBL/GenBank/DDBJ databases">
        <authorList>
            <person name="Varghese N."/>
            <person name="Submissions S."/>
        </authorList>
    </citation>
    <scope>NUCLEOTIDE SEQUENCE [LARGE SCALE GENOMIC DNA]</scope>
    <source>
        <strain evidence="3">DSM 17101</strain>
    </source>
</reference>
<dbReference type="EMBL" id="FNJL01000031">
    <property type="protein sequence ID" value="SDP84625.1"/>
    <property type="molecule type" value="Genomic_DNA"/>
</dbReference>
<feature type="region of interest" description="Disordered" evidence="1">
    <location>
        <begin position="134"/>
        <end position="195"/>
    </location>
</feature>
<dbReference type="RefSeq" id="WP_092838315.1">
    <property type="nucleotide sequence ID" value="NZ_CP028290.1"/>
</dbReference>
<sequence>MKPSPFFHDLRSAYQAELDDLAQDSEGKDVLRKRLAQKRGEIAFLARMIDFSPEMVAVAFHQGFRFLRPAALDPLLGRGRVDDLPEWSALGGAVALEPWAQPLADVVLAEPSGARFLSLAALLEYQRQHARFAGQGAGSADAGEGDGEEGGDEAEQGDDDEARWSADDASEPRSHADREEAAADWMADLGFDRKE</sequence>
<evidence type="ECO:0000256" key="1">
    <source>
        <dbReference type="SAM" id="MobiDB-lite"/>
    </source>
</evidence>
<accession>A0A1H0W270</accession>